<comment type="caution">
    <text evidence="1">The sequence shown here is derived from an EMBL/GenBank/DDBJ whole genome shotgun (WGS) entry which is preliminary data.</text>
</comment>
<dbReference type="AlphaFoldDB" id="A0A0F9J7D4"/>
<name>A0A0F9J7D4_9ZZZZ</name>
<accession>A0A0F9J7D4</accession>
<sequence length="57" mass="6583">MEWQGKYEYIVTNRVVMEKRIRADSAREAEGRALDGGMFDYDLVSDTVKARRIEVGT</sequence>
<gene>
    <name evidence="1" type="ORF">LCGC14_1491150</name>
</gene>
<reference evidence="1" key="1">
    <citation type="journal article" date="2015" name="Nature">
        <title>Complex archaea that bridge the gap between prokaryotes and eukaryotes.</title>
        <authorList>
            <person name="Spang A."/>
            <person name="Saw J.H."/>
            <person name="Jorgensen S.L."/>
            <person name="Zaremba-Niedzwiedzka K."/>
            <person name="Martijn J."/>
            <person name="Lind A.E."/>
            <person name="van Eijk R."/>
            <person name="Schleper C."/>
            <person name="Guy L."/>
            <person name="Ettema T.J."/>
        </authorList>
    </citation>
    <scope>NUCLEOTIDE SEQUENCE</scope>
</reference>
<evidence type="ECO:0000313" key="1">
    <source>
        <dbReference type="EMBL" id="KKM65443.1"/>
    </source>
</evidence>
<organism evidence="1">
    <name type="scientific">marine sediment metagenome</name>
    <dbReference type="NCBI Taxonomy" id="412755"/>
    <lineage>
        <taxon>unclassified sequences</taxon>
        <taxon>metagenomes</taxon>
        <taxon>ecological metagenomes</taxon>
    </lineage>
</organism>
<dbReference type="EMBL" id="LAZR01010723">
    <property type="protein sequence ID" value="KKM65443.1"/>
    <property type="molecule type" value="Genomic_DNA"/>
</dbReference>
<protein>
    <submittedName>
        <fullName evidence="1">Uncharacterized protein</fullName>
    </submittedName>
</protein>
<proteinExistence type="predicted"/>